<keyword evidence="4 5" id="KW-0472">Membrane</keyword>
<keyword evidence="2 5" id="KW-0812">Transmembrane</keyword>
<reference evidence="6" key="2">
    <citation type="submission" date="2014-05" db="EMBL/GenBank/DDBJ databases">
        <title>The genome and life-stage specific transcriptomes of Globodera pallida elucidate key aspects of plant parasitism by a cyst nematode.</title>
        <authorList>
            <person name="Cotton J.A."/>
            <person name="Lilley C.J."/>
            <person name="Jones L.M."/>
            <person name="Kikuchi T."/>
            <person name="Reid A.J."/>
            <person name="Thorpe P."/>
            <person name="Tsai I.J."/>
            <person name="Beasley H."/>
            <person name="Blok V."/>
            <person name="Cock P.J.A."/>
            <person name="Van den Akker S.E."/>
            <person name="Holroyd N."/>
            <person name="Hunt M."/>
            <person name="Mantelin S."/>
            <person name="Naghra H."/>
            <person name="Pain A."/>
            <person name="Palomares-Rius J.E."/>
            <person name="Zarowiecki M."/>
            <person name="Berriman M."/>
            <person name="Jones J.T."/>
            <person name="Urwin P.E."/>
        </authorList>
    </citation>
    <scope>NUCLEOTIDE SEQUENCE [LARGE SCALE GENOMIC DNA]</scope>
    <source>
        <strain evidence="6">Lindley</strain>
    </source>
</reference>
<organism evidence="6 7">
    <name type="scientific">Globodera pallida</name>
    <name type="common">Potato cyst nematode worm</name>
    <name type="synonym">Heterodera pallida</name>
    <dbReference type="NCBI Taxonomy" id="36090"/>
    <lineage>
        <taxon>Eukaryota</taxon>
        <taxon>Metazoa</taxon>
        <taxon>Ecdysozoa</taxon>
        <taxon>Nematoda</taxon>
        <taxon>Chromadorea</taxon>
        <taxon>Rhabditida</taxon>
        <taxon>Tylenchina</taxon>
        <taxon>Tylenchomorpha</taxon>
        <taxon>Tylenchoidea</taxon>
        <taxon>Heteroderidae</taxon>
        <taxon>Heteroderinae</taxon>
        <taxon>Globodera</taxon>
    </lineage>
</organism>
<accession>A0A183CQR2</accession>
<protein>
    <submittedName>
        <fullName evidence="7">Neur_chan_memb domain-containing protein</fullName>
    </submittedName>
</protein>
<evidence type="ECO:0000256" key="1">
    <source>
        <dbReference type="ARBA" id="ARBA00004141"/>
    </source>
</evidence>
<feature type="transmembrane region" description="Helical" evidence="5">
    <location>
        <begin position="52"/>
        <end position="70"/>
    </location>
</feature>
<feature type="transmembrane region" description="Helical" evidence="5">
    <location>
        <begin position="12"/>
        <end position="32"/>
    </location>
</feature>
<keyword evidence="3 5" id="KW-1133">Transmembrane helix</keyword>
<dbReference type="Proteomes" id="UP000050741">
    <property type="component" value="Unassembled WGS sequence"/>
</dbReference>
<keyword evidence="6" id="KW-1185">Reference proteome</keyword>
<proteinExistence type="predicted"/>
<dbReference type="GO" id="GO:0016020">
    <property type="term" value="C:membrane"/>
    <property type="evidence" value="ECO:0007669"/>
    <property type="project" value="UniProtKB-SubCell"/>
</dbReference>
<evidence type="ECO:0000256" key="5">
    <source>
        <dbReference type="SAM" id="Phobius"/>
    </source>
</evidence>
<comment type="subcellular location">
    <subcellularLocation>
        <location evidence="1">Membrane</location>
        <topology evidence="1">Multi-pass membrane protein</topology>
    </subcellularLocation>
</comment>
<feature type="transmembrane region" description="Helical" evidence="5">
    <location>
        <begin position="158"/>
        <end position="175"/>
    </location>
</feature>
<name>A0A183CQR2_GLOPA</name>
<dbReference type="AlphaFoldDB" id="A0A183CQR2"/>
<evidence type="ECO:0000256" key="2">
    <source>
        <dbReference type="ARBA" id="ARBA00022692"/>
    </source>
</evidence>
<dbReference type="WBParaSite" id="GPLIN_001522000">
    <property type="protein sequence ID" value="GPLIN_001522000"/>
    <property type="gene ID" value="GPLIN_001522000"/>
</dbReference>
<evidence type="ECO:0000256" key="4">
    <source>
        <dbReference type="ARBA" id="ARBA00023136"/>
    </source>
</evidence>
<evidence type="ECO:0000256" key="3">
    <source>
        <dbReference type="ARBA" id="ARBA00022989"/>
    </source>
</evidence>
<evidence type="ECO:0000313" key="7">
    <source>
        <dbReference type="WBParaSite" id="GPLIN_001522000"/>
    </source>
</evidence>
<dbReference type="Gene3D" id="1.20.1250.20">
    <property type="entry name" value="MFS general substrate transporter like domains"/>
    <property type="match status" value="1"/>
</dbReference>
<dbReference type="InterPro" id="IPR000109">
    <property type="entry name" value="POT_fam"/>
</dbReference>
<dbReference type="InterPro" id="IPR036259">
    <property type="entry name" value="MFS_trans_sf"/>
</dbReference>
<reference evidence="7" key="3">
    <citation type="submission" date="2016-06" db="UniProtKB">
        <authorList>
            <consortium name="WormBaseParasite"/>
        </authorList>
    </citation>
    <scope>IDENTIFICATION</scope>
</reference>
<sequence length="191" mass="21825">IVPPNAAQIGRFFAFYYAAEQYAIILAVTVIIPKLQGIAPWPLPSDQPFLSVLGAATALLLLAFATLVGTNRLFRKRVPSGQNVFSRCYGTIKTALHNKKRYKQRRLVVAKSRSQQISPPKNMLDHFLDDHNCERDKECDFGRKNVCGQVKFLEELRIVLRMMLLFVPLPLFWAYQSQMVRPQLSIYGIQQ</sequence>
<reference evidence="6" key="1">
    <citation type="submission" date="2013-12" db="EMBL/GenBank/DDBJ databases">
        <authorList>
            <person name="Aslett M."/>
        </authorList>
    </citation>
    <scope>NUCLEOTIDE SEQUENCE [LARGE SCALE GENOMIC DNA]</scope>
    <source>
        <strain evidence="6">Lindley</strain>
    </source>
</reference>
<dbReference type="Pfam" id="PF00854">
    <property type="entry name" value="PTR2"/>
    <property type="match status" value="1"/>
</dbReference>
<evidence type="ECO:0000313" key="6">
    <source>
        <dbReference type="Proteomes" id="UP000050741"/>
    </source>
</evidence>
<dbReference type="GO" id="GO:0022857">
    <property type="term" value="F:transmembrane transporter activity"/>
    <property type="evidence" value="ECO:0007669"/>
    <property type="project" value="InterPro"/>
</dbReference>